<keyword evidence="7 8" id="KW-0067">ATP-binding</keyword>
<comment type="function">
    <text evidence="8">Catalyzes the transfer of a phosphate group to glutamate to form L-glutamate 5-phosphate.</text>
</comment>
<dbReference type="InterPro" id="IPR001057">
    <property type="entry name" value="Glu/AcGlu_kinase"/>
</dbReference>
<comment type="pathway">
    <text evidence="8">Amino-acid biosynthesis; L-proline biosynthesis; L-glutamate 5-semialdehyde from L-glutamate: step 1/2.</text>
</comment>
<dbReference type="InterPro" id="IPR041739">
    <property type="entry name" value="G5K_ProB"/>
</dbReference>
<dbReference type="InterPro" id="IPR011529">
    <property type="entry name" value="Glu_5kinase"/>
</dbReference>
<keyword evidence="6 8" id="KW-0418">Kinase</keyword>
<feature type="binding site" evidence="8">
    <location>
        <position position="140"/>
    </location>
    <ligand>
        <name>substrate</name>
    </ligand>
</feature>
<keyword evidence="11" id="KW-1185">Reference proteome</keyword>
<dbReference type="Proteomes" id="UP000248326">
    <property type="component" value="Unassembled WGS sequence"/>
</dbReference>
<dbReference type="OrthoDB" id="9804434at2"/>
<dbReference type="PROSITE" id="PS50890">
    <property type="entry name" value="PUA"/>
    <property type="match status" value="1"/>
</dbReference>
<feature type="binding site" evidence="8">
    <location>
        <begin position="201"/>
        <end position="207"/>
    </location>
    <ligand>
        <name>ATP</name>
        <dbReference type="ChEBI" id="CHEBI:30616"/>
    </ligand>
</feature>
<dbReference type="Pfam" id="PF01472">
    <property type="entry name" value="PUA"/>
    <property type="match status" value="1"/>
</dbReference>
<dbReference type="PIRSF" id="PIRSF000729">
    <property type="entry name" value="GK"/>
    <property type="match status" value="1"/>
</dbReference>
<evidence type="ECO:0000256" key="3">
    <source>
        <dbReference type="ARBA" id="ARBA00022650"/>
    </source>
</evidence>
<dbReference type="HAMAP" id="MF_00456">
    <property type="entry name" value="ProB"/>
    <property type="match status" value="1"/>
</dbReference>
<dbReference type="NCBIfam" id="TIGR01027">
    <property type="entry name" value="proB"/>
    <property type="match status" value="1"/>
</dbReference>
<evidence type="ECO:0000256" key="2">
    <source>
        <dbReference type="ARBA" id="ARBA00022605"/>
    </source>
</evidence>
<dbReference type="GO" id="GO:0004349">
    <property type="term" value="F:glutamate 5-kinase activity"/>
    <property type="evidence" value="ECO:0007669"/>
    <property type="project" value="UniProtKB-UniRule"/>
</dbReference>
<evidence type="ECO:0000313" key="10">
    <source>
        <dbReference type="EMBL" id="PYE55968.1"/>
    </source>
</evidence>
<dbReference type="SUPFAM" id="SSF88697">
    <property type="entry name" value="PUA domain-like"/>
    <property type="match status" value="1"/>
</dbReference>
<protein>
    <recommendedName>
        <fullName evidence="8">Glutamate 5-kinase</fullName>
        <ecNumber evidence="8">2.7.2.11</ecNumber>
    </recommendedName>
    <alternativeName>
        <fullName evidence="8">Gamma-glutamyl kinase</fullName>
        <shortName evidence="8">GK</shortName>
    </alternativeName>
</protein>
<dbReference type="GO" id="GO:0003723">
    <property type="term" value="F:RNA binding"/>
    <property type="evidence" value="ECO:0007669"/>
    <property type="project" value="InterPro"/>
</dbReference>
<feature type="binding site" evidence="8">
    <location>
        <begin position="160"/>
        <end position="161"/>
    </location>
    <ligand>
        <name>ATP</name>
        <dbReference type="ChEBI" id="CHEBI:30616"/>
    </ligand>
</feature>
<keyword evidence="2 8" id="KW-0028">Amino-acid biosynthesis</keyword>
<dbReference type="AlphaFoldDB" id="A0A318SEI6"/>
<comment type="caution">
    <text evidence="10">The sequence shown here is derived from an EMBL/GenBank/DDBJ whole genome shotgun (WGS) entry which is preliminary data.</text>
</comment>
<comment type="catalytic activity">
    <reaction evidence="8">
        <text>L-glutamate + ATP = L-glutamyl 5-phosphate + ADP</text>
        <dbReference type="Rhea" id="RHEA:14877"/>
        <dbReference type="ChEBI" id="CHEBI:29985"/>
        <dbReference type="ChEBI" id="CHEBI:30616"/>
        <dbReference type="ChEBI" id="CHEBI:58274"/>
        <dbReference type="ChEBI" id="CHEBI:456216"/>
        <dbReference type="EC" id="2.7.2.11"/>
    </reaction>
</comment>
<evidence type="ECO:0000256" key="4">
    <source>
        <dbReference type="ARBA" id="ARBA00022679"/>
    </source>
</evidence>
<evidence type="ECO:0000259" key="9">
    <source>
        <dbReference type="SMART" id="SM00359"/>
    </source>
</evidence>
<dbReference type="InterPro" id="IPR036974">
    <property type="entry name" value="PUA_sf"/>
</dbReference>
<dbReference type="PANTHER" id="PTHR43654:SF1">
    <property type="entry name" value="ISOPENTENYL PHOSPHATE KINASE"/>
    <property type="match status" value="1"/>
</dbReference>
<feature type="binding site" evidence="8">
    <location>
        <position position="128"/>
    </location>
    <ligand>
        <name>substrate</name>
    </ligand>
</feature>
<dbReference type="RefSeq" id="WP_110885489.1">
    <property type="nucleotide sequence ID" value="NZ_QJSX01000002.1"/>
</dbReference>
<sequence length="356" mass="37197">MRRVVVKIGSSSLTDAAGRIEPPKLWAIARACLSLNAEVTLVSSGAVAAGRGVLGAGKPATLPHKQALAAIGQAVLMQEWARAFAPKPVAQILLSADDVQARGRFVNAKHALERVLKLGAVPIVNENDTVATAELRVGDNDTLSAWVAYLAEADTLLLLTDVDGLYTANPKSDSTARRIDVVHDVSDVEHLASGSGSALGTGGMTTKLRAARIASEAGVETVILGGGGAGLEAWSKGENPGTRVLPRRQTAKRGWLLHATPRGTLIIDAGAERALKSGKSLLPSGIMRVDGDFSFGDVVRIDGPSGPLAQGLTNYAAKDVERISGRQSAEIVGLLGHHDFDEVVHRNGLVLLARVH</sequence>
<name>A0A318SEI6_9DEIO</name>
<dbReference type="PROSITE" id="PS00902">
    <property type="entry name" value="GLUTAMATE_5_KINASE"/>
    <property type="match status" value="1"/>
</dbReference>
<gene>
    <name evidence="8" type="primary">proB</name>
    <name evidence="10" type="ORF">DES52_102335</name>
</gene>
<comment type="similarity">
    <text evidence="8">Belongs to the glutamate 5-kinase family.</text>
</comment>
<dbReference type="UniPathway" id="UPA00098">
    <property type="reaction ID" value="UER00359"/>
</dbReference>
<dbReference type="EC" id="2.7.2.11" evidence="8"/>
<evidence type="ECO:0000256" key="7">
    <source>
        <dbReference type="ARBA" id="ARBA00022840"/>
    </source>
</evidence>
<dbReference type="CDD" id="cd21157">
    <property type="entry name" value="PUA_G5K"/>
    <property type="match status" value="1"/>
</dbReference>
<dbReference type="InterPro" id="IPR001048">
    <property type="entry name" value="Asp/Glu/Uridylate_kinase"/>
</dbReference>
<accession>A0A318SEI6</accession>
<dbReference type="Gene3D" id="3.40.1160.10">
    <property type="entry name" value="Acetylglutamate kinase-like"/>
    <property type="match status" value="1"/>
</dbReference>
<dbReference type="InterPro" id="IPR036393">
    <property type="entry name" value="AceGlu_kinase-like_sf"/>
</dbReference>
<feature type="binding site" evidence="8">
    <location>
        <position position="44"/>
    </location>
    <ligand>
        <name>substrate</name>
    </ligand>
</feature>
<dbReference type="GO" id="GO:0055129">
    <property type="term" value="P:L-proline biosynthetic process"/>
    <property type="evidence" value="ECO:0007669"/>
    <property type="project" value="UniProtKB-UniRule"/>
</dbReference>
<comment type="subcellular location">
    <subcellularLocation>
        <location evidence="8">Cytoplasm</location>
    </subcellularLocation>
</comment>
<keyword evidence="4 8" id="KW-0808">Transferase</keyword>
<evidence type="ECO:0000256" key="6">
    <source>
        <dbReference type="ARBA" id="ARBA00022777"/>
    </source>
</evidence>
<dbReference type="PANTHER" id="PTHR43654">
    <property type="entry name" value="GLUTAMATE 5-KINASE"/>
    <property type="match status" value="1"/>
</dbReference>
<dbReference type="Pfam" id="PF00696">
    <property type="entry name" value="AA_kinase"/>
    <property type="match status" value="1"/>
</dbReference>
<evidence type="ECO:0000313" key="11">
    <source>
        <dbReference type="Proteomes" id="UP000248326"/>
    </source>
</evidence>
<evidence type="ECO:0000256" key="8">
    <source>
        <dbReference type="HAMAP-Rule" id="MF_00456"/>
    </source>
</evidence>
<dbReference type="CDD" id="cd04242">
    <property type="entry name" value="AAK_G5K_ProB"/>
    <property type="match status" value="1"/>
</dbReference>
<dbReference type="EMBL" id="QJSX01000002">
    <property type="protein sequence ID" value="PYE55968.1"/>
    <property type="molecule type" value="Genomic_DNA"/>
</dbReference>
<dbReference type="GO" id="GO:0005524">
    <property type="term" value="F:ATP binding"/>
    <property type="evidence" value="ECO:0007669"/>
    <property type="project" value="UniProtKB-KW"/>
</dbReference>
<dbReference type="InterPro" id="IPR015947">
    <property type="entry name" value="PUA-like_sf"/>
</dbReference>
<dbReference type="InterPro" id="IPR019797">
    <property type="entry name" value="Glutamate_5-kinase_CS"/>
</dbReference>
<dbReference type="InterPro" id="IPR005715">
    <property type="entry name" value="Glu_5kinase/COase_Synthase"/>
</dbReference>
<feature type="domain" description="PUA" evidence="9">
    <location>
        <begin position="263"/>
        <end position="340"/>
    </location>
</feature>
<evidence type="ECO:0000256" key="5">
    <source>
        <dbReference type="ARBA" id="ARBA00022741"/>
    </source>
</evidence>
<evidence type="ECO:0000256" key="1">
    <source>
        <dbReference type="ARBA" id="ARBA00022490"/>
    </source>
</evidence>
<dbReference type="Gene3D" id="2.30.130.10">
    <property type="entry name" value="PUA domain"/>
    <property type="match status" value="1"/>
</dbReference>
<feature type="binding site" evidence="8">
    <location>
        <position position="7"/>
    </location>
    <ligand>
        <name>ATP</name>
        <dbReference type="ChEBI" id="CHEBI:30616"/>
    </ligand>
</feature>
<dbReference type="SMART" id="SM00359">
    <property type="entry name" value="PUA"/>
    <property type="match status" value="1"/>
</dbReference>
<reference evidence="10 11" key="1">
    <citation type="submission" date="2018-06" db="EMBL/GenBank/DDBJ databases">
        <title>Genomic Encyclopedia of Type Strains, Phase IV (KMG-IV): sequencing the most valuable type-strain genomes for metagenomic binning, comparative biology and taxonomic classification.</title>
        <authorList>
            <person name="Goeker M."/>
        </authorList>
    </citation>
    <scope>NUCLEOTIDE SEQUENCE [LARGE SCALE GENOMIC DNA]</scope>
    <source>
        <strain evidence="10 11">DSM 18048</strain>
    </source>
</reference>
<dbReference type="PRINTS" id="PR00474">
    <property type="entry name" value="GLU5KINASE"/>
</dbReference>
<dbReference type="FunFam" id="3.40.1160.10:FF:000018">
    <property type="entry name" value="Glutamate 5-kinase"/>
    <property type="match status" value="1"/>
</dbReference>
<organism evidence="10 11">
    <name type="scientific">Deinococcus yavapaiensis KR-236</name>
    <dbReference type="NCBI Taxonomy" id="694435"/>
    <lineage>
        <taxon>Bacteria</taxon>
        <taxon>Thermotogati</taxon>
        <taxon>Deinococcota</taxon>
        <taxon>Deinococci</taxon>
        <taxon>Deinococcales</taxon>
        <taxon>Deinococcaceae</taxon>
        <taxon>Deinococcus</taxon>
    </lineage>
</organism>
<dbReference type="GO" id="GO:0005829">
    <property type="term" value="C:cytosol"/>
    <property type="evidence" value="ECO:0007669"/>
    <property type="project" value="TreeGrafter"/>
</dbReference>
<keyword evidence="3 8" id="KW-0641">Proline biosynthesis</keyword>
<proteinExistence type="inferred from homology"/>
<keyword evidence="5 8" id="KW-0547">Nucleotide-binding</keyword>
<dbReference type="SUPFAM" id="SSF53633">
    <property type="entry name" value="Carbamate kinase-like"/>
    <property type="match status" value="1"/>
</dbReference>
<dbReference type="InterPro" id="IPR002478">
    <property type="entry name" value="PUA"/>
</dbReference>
<keyword evidence="1 8" id="KW-0963">Cytoplasm</keyword>